<dbReference type="AlphaFoldDB" id="A0A072PPA9"/>
<evidence type="ECO:0000256" key="1">
    <source>
        <dbReference type="ARBA" id="ARBA00006484"/>
    </source>
</evidence>
<accession>A0A072PPA9</accession>
<sequence length="254" mass="27192">MGDLFGLAGQTAVVTGAARGIGRAMALGLAEAGADIVLILRNSTQQETKDAIEAIGRKCSIYTADLGVPSEIEGLIERIRDEHDFQILVNVAGIQRRLAAHTFPDDAYDEVLQTNLKATFKLCKDTGKYWIDKGIKGCIINTASLASFQGGVNMVAYAASKGGVNMLTKALSNEWAGMGIRVNAVAPGYIATDMNLDTRTNSDTTYYDSITTRIPAGRWGEPDEFKGVVVFLASQASTYLTGQTIVIDGGWMAR</sequence>
<dbReference type="InterPro" id="IPR002347">
    <property type="entry name" value="SDR_fam"/>
</dbReference>
<dbReference type="RefSeq" id="XP_013264529.1">
    <property type="nucleotide sequence ID" value="XM_013409075.1"/>
</dbReference>
<dbReference type="InterPro" id="IPR036291">
    <property type="entry name" value="NAD(P)-bd_dom_sf"/>
</dbReference>
<gene>
    <name evidence="4" type="ORF">A1O9_03511</name>
</gene>
<dbReference type="VEuPathDB" id="FungiDB:A1O9_03511"/>
<dbReference type="Proteomes" id="UP000027920">
    <property type="component" value="Unassembled WGS sequence"/>
</dbReference>
<dbReference type="GO" id="GO:0016616">
    <property type="term" value="F:oxidoreductase activity, acting on the CH-OH group of donors, NAD or NADP as acceptor"/>
    <property type="evidence" value="ECO:0007669"/>
    <property type="project" value="TreeGrafter"/>
</dbReference>
<dbReference type="PRINTS" id="PR00080">
    <property type="entry name" value="SDRFAMILY"/>
</dbReference>
<dbReference type="FunFam" id="3.40.50.720:FF:000084">
    <property type="entry name" value="Short-chain dehydrogenase reductase"/>
    <property type="match status" value="1"/>
</dbReference>
<dbReference type="OrthoDB" id="294295at2759"/>
<dbReference type="PANTHER" id="PTHR42760:SF5">
    <property type="entry name" value="2-DEHYDRO-3-DEOXY-D-GLUCONATE 5-DEHYDROGENASE"/>
    <property type="match status" value="1"/>
</dbReference>
<dbReference type="PRINTS" id="PR00081">
    <property type="entry name" value="GDHRDH"/>
</dbReference>
<evidence type="ECO:0000256" key="3">
    <source>
        <dbReference type="ARBA" id="ARBA00023002"/>
    </source>
</evidence>
<comment type="caution">
    <text evidence="4">The sequence shown here is derived from an EMBL/GenBank/DDBJ whole genome shotgun (WGS) entry which is preliminary data.</text>
</comment>
<dbReference type="Pfam" id="PF13561">
    <property type="entry name" value="adh_short_C2"/>
    <property type="match status" value="1"/>
</dbReference>
<dbReference type="PANTHER" id="PTHR42760">
    <property type="entry name" value="SHORT-CHAIN DEHYDROGENASES/REDUCTASES FAMILY MEMBER"/>
    <property type="match status" value="1"/>
</dbReference>
<dbReference type="PROSITE" id="PS00061">
    <property type="entry name" value="ADH_SHORT"/>
    <property type="match status" value="1"/>
</dbReference>
<dbReference type="STRING" id="1182545.A0A072PPA9"/>
<reference evidence="4 5" key="1">
    <citation type="submission" date="2013-03" db="EMBL/GenBank/DDBJ databases">
        <title>The Genome Sequence of Exophiala aquamarina CBS 119918.</title>
        <authorList>
            <consortium name="The Broad Institute Genomics Platform"/>
            <person name="Cuomo C."/>
            <person name="de Hoog S."/>
            <person name="Gorbushina A."/>
            <person name="Walker B."/>
            <person name="Young S.K."/>
            <person name="Zeng Q."/>
            <person name="Gargeya S."/>
            <person name="Fitzgerald M."/>
            <person name="Haas B."/>
            <person name="Abouelleil A."/>
            <person name="Allen A.W."/>
            <person name="Alvarado L."/>
            <person name="Arachchi H.M."/>
            <person name="Berlin A.M."/>
            <person name="Chapman S.B."/>
            <person name="Gainer-Dewar J."/>
            <person name="Goldberg J."/>
            <person name="Griggs A."/>
            <person name="Gujja S."/>
            <person name="Hansen M."/>
            <person name="Howarth C."/>
            <person name="Imamovic A."/>
            <person name="Ireland A."/>
            <person name="Larimer J."/>
            <person name="McCowan C."/>
            <person name="Murphy C."/>
            <person name="Pearson M."/>
            <person name="Poon T.W."/>
            <person name="Priest M."/>
            <person name="Roberts A."/>
            <person name="Saif S."/>
            <person name="Shea T."/>
            <person name="Sisk P."/>
            <person name="Sykes S."/>
            <person name="Wortman J."/>
            <person name="Nusbaum C."/>
            <person name="Birren B."/>
        </authorList>
    </citation>
    <scope>NUCLEOTIDE SEQUENCE [LARGE SCALE GENOMIC DNA]</scope>
    <source>
        <strain evidence="4 5">CBS 119918</strain>
    </source>
</reference>
<dbReference type="GeneID" id="25278445"/>
<organism evidence="4 5">
    <name type="scientific">Exophiala aquamarina CBS 119918</name>
    <dbReference type="NCBI Taxonomy" id="1182545"/>
    <lineage>
        <taxon>Eukaryota</taxon>
        <taxon>Fungi</taxon>
        <taxon>Dikarya</taxon>
        <taxon>Ascomycota</taxon>
        <taxon>Pezizomycotina</taxon>
        <taxon>Eurotiomycetes</taxon>
        <taxon>Chaetothyriomycetidae</taxon>
        <taxon>Chaetothyriales</taxon>
        <taxon>Herpotrichiellaceae</taxon>
        <taxon>Exophiala</taxon>
    </lineage>
</organism>
<keyword evidence="5" id="KW-1185">Reference proteome</keyword>
<keyword evidence="3" id="KW-0560">Oxidoreductase</keyword>
<dbReference type="SUPFAM" id="SSF51735">
    <property type="entry name" value="NAD(P)-binding Rossmann-fold domains"/>
    <property type="match status" value="1"/>
</dbReference>
<evidence type="ECO:0000313" key="4">
    <source>
        <dbReference type="EMBL" id="KEF61939.1"/>
    </source>
</evidence>
<dbReference type="EMBL" id="AMGV01000002">
    <property type="protein sequence ID" value="KEF61939.1"/>
    <property type="molecule type" value="Genomic_DNA"/>
</dbReference>
<dbReference type="InterPro" id="IPR020904">
    <property type="entry name" value="Sc_DH/Rdtase_CS"/>
</dbReference>
<protein>
    <submittedName>
        <fullName evidence="4">2-deoxy-D-gluconate 3-dehydrogenase</fullName>
    </submittedName>
</protein>
<evidence type="ECO:0000313" key="5">
    <source>
        <dbReference type="Proteomes" id="UP000027920"/>
    </source>
</evidence>
<keyword evidence="2" id="KW-0521">NADP</keyword>
<dbReference type="HOGENOM" id="CLU_010194_1_1_1"/>
<comment type="similarity">
    <text evidence="1">Belongs to the short-chain dehydrogenases/reductases (SDR) family.</text>
</comment>
<name>A0A072PPA9_9EURO</name>
<dbReference type="Gene3D" id="3.40.50.720">
    <property type="entry name" value="NAD(P)-binding Rossmann-like Domain"/>
    <property type="match status" value="1"/>
</dbReference>
<evidence type="ECO:0000256" key="2">
    <source>
        <dbReference type="ARBA" id="ARBA00022857"/>
    </source>
</evidence>
<proteinExistence type="inferred from homology"/>